<dbReference type="eggNOG" id="COG1357">
    <property type="taxonomic scope" value="Bacteria"/>
</dbReference>
<dbReference type="Gene3D" id="2.160.20.80">
    <property type="entry name" value="E3 ubiquitin-protein ligase SopA"/>
    <property type="match status" value="1"/>
</dbReference>
<gene>
    <name evidence="3" type="ordered locus">Psyc_0577</name>
</gene>
<evidence type="ECO:0000313" key="3">
    <source>
        <dbReference type="EMBL" id="AAZ18438.1"/>
    </source>
</evidence>
<dbReference type="OrthoDB" id="156143at2"/>
<dbReference type="Proteomes" id="UP000000546">
    <property type="component" value="Chromosome"/>
</dbReference>
<dbReference type="SUPFAM" id="SSF52540">
    <property type="entry name" value="P-loop containing nucleoside triphosphate hydrolases"/>
    <property type="match status" value="1"/>
</dbReference>
<name>Q4FU70_PSYA2</name>
<dbReference type="KEGG" id="par:Psyc_0577"/>
<evidence type="ECO:0000259" key="2">
    <source>
        <dbReference type="Pfam" id="PF22735"/>
    </source>
</evidence>
<dbReference type="SUPFAM" id="SSF141571">
    <property type="entry name" value="Pentapeptide repeat-like"/>
    <property type="match status" value="1"/>
</dbReference>
<dbReference type="InterPro" id="IPR007111">
    <property type="entry name" value="NACHT_NTPase"/>
</dbReference>
<feature type="domain" description="NACHT N-terminal Helical" evidence="2">
    <location>
        <begin position="41"/>
        <end position="227"/>
    </location>
</feature>
<dbReference type="HOGENOM" id="CLU_307519_0_0_6"/>
<evidence type="ECO:0000259" key="1">
    <source>
        <dbReference type="Pfam" id="PF05729"/>
    </source>
</evidence>
<dbReference type="PANTHER" id="PTHR14136">
    <property type="entry name" value="BTB_POZ DOMAIN-CONTAINING PROTEIN KCTD9"/>
    <property type="match status" value="1"/>
</dbReference>
<dbReference type="AlphaFoldDB" id="Q4FU70"/>
<dbReference type="Pfam" id="PF05729">
    <property type="entry name" value="NACHT"/>
    <property type="match status" value="1"/>
</dbReference>
<dbReference type="EMBL" id="CP000082">
    <property type="protein sequence ID" value="AAZ18438.1"/>
    <property type="molecule type" value="Genomic_DNA"/>
</dbReference>
<dbReference type="eggNOG" id="COG5635">
    <property type="taxonomic scope" value="Bacteria"/>
</dbReference>
<feature type="domain" description="NACHT" evidence="1">
    <location>
        <begin position="295"/>
        <end position="428"/>
    </location>
</feature>
<sequence>MSEIILKKPVNVLNRNVKFDLKDFFLQASSTVAGTAIQVATANPVGALTSIVKGLASTSKSIYLEEVPVEERAWLLVVSSLTHAIAKILEDFNDLFENSIESSQLNTVSEQITNQINEVEITLTNEFFSKPHKLAFLEDFSLILVSWLQQLGLNDSQTKSFIYQFKSQFPMSLHYEWGTNSSYYALIVEKLDTPFNTVNRLQRQASEYRYWLQQQVNERIFEEAFGLRQVYVPLRAYYTQKTDNDGIKVDESNIEAEGSEVLNLNNKNINKKVCNLYEEINKWLNQTDVEDSLKVISGGPGSGKSSFAKILAAELAEKSDIPVLFIPLHRFKINGYLPDAIRQFLDNHHILSQENLLNELNLLLIFDGLDELSMQGTNSKDIANNFTEELKEVLREKRSLNWKSIITGRELSIQQQQNKLKKQKTILHLLPYFINEDDRDGFDDPSNLLVEDQRNDWWQKFGELKSEGFDGLPEILATEHLEPITKEPLLNYLLSLSYLRQDIKFTTDTNLNQIYADLLDSVHERKYTGSRTHTGISNIEKENFIRILEEIALVVWHENGRTASIDKIMERCKEAGIASYFEEFKGDAESGVIRLLMAFYFREFDGSQGEKTFEFTHKSFGEYLTAKRIMLELEIMLEEVERGRSRAGSGWTVEYAFEKWIKICGAQYISYELNRFIDGEFKIMMLKQNGLEKIKKYQSLMIELIQMSVNGQSPIKNLSLSSFKEDLTYSNIAEIDMLIIHSLCARYTNNVIKNVKYNDEKAFDSWIHRLDYNIEGQFNHLDLRKCDLRNIFLGCNFDSTILDDGNSIFSSFFMSTFKNASLKNAKLYVTNFENVDFEGVNFENAKLIESSLKGANIKNVCLSGANLERTNFTKVQAEGADFMIANLEDANLSEANFTNTNFVGANFKKANLNGTDFTNSNLENANFEGTNHEDAIFTGSNLKGTILEGLYSSEDKLEETL</sequence>
<keyword evidence="4" id="KW-1185">Reference proteome</keyword>
<dbReference type="Gene3D" id="3.40.50.300">
    <property type="entry name" value="P-loop containing nucleotide triphosphate hydrolases"/>
    <property type="match status" value="1"/>
</dbReference>
<dbReference type="InterPro" id="IPR054568">
    <property type="entry name" value="NNH3"/>
</dbReference>
<dbReference type="RefSeq" id="WP_011279867.1">
    <property type="nucleotide sequence ID" value="NC_007204.1"/>
</dbReference>
<evidence type="ECO:0000313" key="4">
    <source>
        <dbReference type="Proteomes" id="UP000000546"/>
    </source>
</evidence>
<dbReference type="PANTHER" id="PTHR14136:SF17">
    <property type="entry name" value="BTB_POZ DOMAIN-CONTAINING PROTEIN KCTD9"/>
    <property type="match status" value="1"/>
</dbReference>
<dbReference type="InterPro" id="IPR001646">
    <property type="entry name" value="5peptide_repeat"/>
</dbReference>
<dbReference type="InterPro" id="IPR051082">
    <property type="entry name" value="Pentapeptide-BTB/POZ_domain"/>
</dbReference>
<reference evidence="3 4" key="1">
    <citation type="journal article" date="2010" name="Appl. Environ. Microbiol.">
        <title>The genome sequence of Psychrobacter arcticus 273-4, a psychroactive Siberian permafrost bacterium, reveals mechanisms for adaptation to low-temperature growth.</title>
        <authorList>
            <person name="Ayala-del-Rio H.L."/>
            <person name="Chain P.S."/>
            <person name="Grzymski J.J."/>
            <person name="Ponder M.A."/>
            <person name="Ivanova N."/>
            <person name="Bergholz P.W."/>
            <person name="Di Bartolo G."/>
            <person name="Hauser L."/>
            <person name="Land M."/>
            <person name="Bakermans C."/>
            <person name="Rodrigues D."/>
            <person name="Klappenbach J."/>
            <person name="Zarka D."/>
            <person name="Larimer F."/>
            <person name="Richardson P."/>
            <person name="Murray A."/>
            <person name="Thomashow M."/>
            <person name="Tiedje J.M."/>
        </authorList>
    </citation>
    <scope>NUCLEOTIDE SEQUENCE [LARGE SCALE GENOMIC DNA]</scope>
    <source>
        <strain evidence="4">DSM 17307 / VKM B-2377 / 273-4</strain>
    </source>
</reference>
<dbReference type="Pfam" id="PF22735">
    <property type="entry name" value="NNH3"/>
    <property type="match status" value="1"/>
</dbReference>
<organism evidence="3 4">
    <name type="scientific">Psychrobacter arcticus (strain DSM 17307 / VKM B-2377 / 273-4)</name>
    <dbReference type="NCBI Taxonomy" id="259536"/>
    <lineage>
        <taxon>Bacteria</taxon>
        <taxon>Pseudomonadati</taxon>
        <taxon>Pseudomonadota</taxon>
        <taxon>Gammaproteobacteria</taxon>
        <taxon>Moraxellales</taxon>
        <taxon>Moraxellaceae</taxon>
        <taxon>Psychrobacter</taxon>
    </lineage>
</organism>
<dbReference type="Pfam" id="PF00805">
    <property type="entry name" value="Pentapeptide"/>
    <property type="match status" value="2"/>
</dbReference>
<dbReference type="InterPro" id="IPR027417">
    <property type="entry name" value="P-loop_NTPase"/>
</dbReference>
<accession>Q4FU70</accession>
<proteinExistence type="predicted"/>
<dbReference type="STRING" id="259536.Psyc_0577"/>
<protein>
    <submittedName>
        <fullName evidence="3">Uncharacterized protein</fullName>
    </submittedName>
</protein>